<dbReference type="Proteomes" id="UP000828390">
    <property type="component" value="Unassembled WGS sequence"/>
</dbReference>
<keyword evidence="2" id="KW-1185">Reference proteome</keyword>
<reference evidence="1" key="1">
    <citation type="journal article" date="2019" name="bioRxiv">
        <title>The Genome of the Zebra Mussel, Dreissena polymorpha: A Resource for Invasive Species Research.</title>
        <authorList>
            <person name="McCartney M.A."/>
            <person name="Auch B."/>
            <person name="Kono T."/>
            <person name="Mallez S."/>
            <person name="Zhang Y."/>
            <person name="Obille A."/>
            <person name="Becker A."/>
            <person name="Abrahante J.E."/>
            <person name="Garbe J."/>
            <person name="Badalamenti J.P."/>
            <person name="Herman A."/>
            <person name="Mangelson H."/>
            <person name="Liachko I."/>
            <person name="Sullivan S."/>
            <person name="Sone E.D."/>
            <person name="Koren S."/>
            <person name="Silverstein K.A.T."/>
            <person name="Beckman K.B."/>
            <person name="Gohl D.M."/>
        </authorList>
    </citation>
    <scope>NUCLEOTIDE SEQUENCE</scope>
    <source>
        <strain evidence="1">Duluth1</strain>
        <tissue evidence="1">Whole animal</tissue>
    </source>
</reference>
<reference evidence="1" key="2">
    <citation type="submission" date="2020-11" db="EMBL/GenBank/DDBJ databases">
        <authorList>
            <person name="McCartney M.A."/>
            <person name="Auch B."/>
            <person name="Kono T."/>
            <person name="Mallez S."/>
            <person name="Becker A."/>
            <person name="Gohl D.M."/>
            <person name="Silverstein K.A.T."/>
            <person name="Koren S."/>
            <person name="Bechman K.B."/>
            <person name="Herman A."/>
            <person name="Abrahante J.E."/>
            <person name="Garbe J."/>
        </authorList>
    </citation>
    <scope>NUCLEOTIDE SEQUENCE</scope>
    <source>
        <strain evidence="1">Duluth1</strain>
        <tissue evidence="1">Whole animal</tissue>
    </source>
</reference>
<evidence type="ECO:0000313" key="1">
    <source>
        <dbReference type="EMBL" id="KAH3846521.1"/>
    </source>
</evidence>
<gene>
    <name evidence="1" type="ORF">DPMN_088823</name>
</gene>
<sequence length="193" mass="22290">MTFRNNADDSPNNHETKNAFQRTKAIFELSPDIIRTNVLTKFHDDGTYKSPPLAAMFFQQTGTIFELIYDVIITNVFTKCLEECENIIRTNVLTKFYEDLKIMRLLECEQCFYNSHIRLNAPTSCCNVFQPTEHNFQLLQNIIGSNLLTKFHEDRTKYGLYSVNKANVVDEGRTTHDVQKAIPTAHHEHALVS</sequence>
<evidence type="ECO:0000313" key="2">
    <source>
        <dbReference type="Proteomes" id="UP000828390"/>
    </source>
</evidence>
<dbReference type="EMBL" id="JAIWYP010000003">
    <property type="protein sequence ID" value="KAH3846521.1"/>
    <property type="molecule type" value="Genomic_DNA"/>
</dbReference>
<dbReference type="AlphaFoldDB" id="A0A9D4KWZ2"/>
<accession>A0A9D4KWZ2</accession>
<organism evidence="1 2">
    <name type="scientific">Dreissena polymorpha</name>
    <name type="common">Zebra mussel</name>
    <name type="synonym">Mytilus polymorpha</name>
    <dbReference type="NCBI Taxonomy" id="45954"/>
    <lineage>
        <taxon>Eukaryota</taxon>
        <taxon>Metazoa</taxon>
        <taxon>Spiralia</taxon>
        <taxon>Lophotrochozoa</taxon>
        <taxon>Mollusca</taxon>
        <taxon>Bivalvia</taxon>
        <taxon>Autobranchia</taxon>
        <taxon>Heteroconchia</taxon>
        <taxon>Euheterodonta</taxon>
        <taxon>Imparidentia</taxon>
        <taxon>Neoheterodontei</taxon>
        <taxon>Myida</taxon>
        <taxon>Dreissenoidea</taxon>
        <taxon>Dreissenidae</taxon>
        <taxon>Dreissena</taxon>
    </lineage>
</organism>
<protein>
    <submittedName>
        <fullName evidence="1">Uncharacterized protein</fullName>
    </submittedName>
</protein>
<comment type="caution">
    <text evidence="1">The sequence shown here is derived from an EMBL/GenBank/DDBJ whole genome shotgun (WGS) entry which is preliminary data.</text>
</comment>
<name>A0A9D4KWZ2_DREPO</name>
<proteinExistence type="predicted"/>